<dbReference type="PANTHER" id="PTHR31339">
    <property type="entry name" value="PECTIN LYASE-RELATED"/>
    <property type="match status" value="1"/>
</dbReference>
<dbReference type="InterPro" id="IPR006626">
    <property type="entry name" value="PbH1"/>
</dbReference>
<dbReference type="Pfam" id="PF00295">
    <property type="entry name" value="Glyco_hydro_28"/>
    <property type="match status" value="1"/>
</dbReference>
<dbReference type="PANTHER" id="PTHR31339:SF9">
    <property type="entry name" value="PLASMIN AND FIBRONECTIN-BINDING PROTEIN A"/>
    <property type="match status" value="1"/>
</dbReference>
<dbReference type="EMBL" id="LT629740">
    <property type="protein sequence ID" value="SDT40105.1"/>
    <property type="molecule type" value="Genomic_DNA"/>
</dbReference>
<sequence length="466" mass="51406">MINQRKLRYLLIAFFLILAANADAQRKQKTVSPVDQILKNIKVPEFKRDTFNIVNYGAIADGKTDTKAIFNKVISLCSVSGGGEVIVPQGKFYIAGPVVLKSHVNLHFNDGAELVFSGEPKDYLPAVLTLWEGTELYNYSPLFYAYQCSDIAITGHGIVNGSASKNFAKWRPQGSPEQNRLRQMGHDLVPVYQRVFGDNNAQLPPDMIQFFGCKNILISGITILDAPYWVIHPVLCNNVTVQDVTINSHNLNNDGCDPESTTNVLIQRCNFNSGDDGIAIKAGRDQDAWRIGQPTENVIVRDCVFRSKANGLCIGSEMSAGVRNVYMYNVQIKKCLSAIYFKSNLDRGGFIEDIHVHNVQCDTAVAGFIRFENNYHGSRGGHYPCNFNNFTIDNVTCNYAGEVGIYAVGVQGNPLKNISLKKVTVLNTPKPEVISNAENLTYKGVTINGTNLAKPTNTGVITLHTD</sequence>
<dbReference type="SUPFAM" id="SSF51126">
    <property type="entry name" value="Pectin lyase-like"/>
    <property type="match status" value="1"/>
</dbReference>
<dbReference type="OrthoDB" id="9795222at2"/>
<dbReference type="InterPro" id="IPR012334">
    <property type="entry name" value="Pectin_lyas_fold"/>
</dbReference>
<keyword evidence="5" id="KW-0732">Signal</keyword>
<keyword evidence="2 4" id="KW-0378">Hydrolase</keyword>
<dbReference type="GO" id="GO:0016829">
    <property type="term" value="F:lyase activity"/>
    <property type="evidence" value="ECO:0007669"/>
    <property type="project" value="UniProtKB-KW"/>
</dbReference>
<keyword evidence="3 4" id="KW-0326">Glycosidase</keyword>
<dbReference type="AlphaFoldDB" id="A0A1H2A286"/>
<dbReference type="GO" id="GO:0004650">
    <property type="term" value="F:polygalacturonase activity"/>
    <property type="evidence" value="ECO:0007669"/>
    <property type="project" value="InterPro"/>
</dbReference>
<dbReference type="Pfam" id="PF12708">
    <property type="entry name" value="Pect-lyase_RHGA_epim"/>
    <property type="match status" value="1"/>
</dbReference>
<evidence type="ECO:0000256" key="3">
    <source>
        <dbReference type="ARBA" id="ARBA00023295"/>
    </source>
</evidence>
<proteinExistence type="inferred from homology"/>
<organism evidence="7 8">
    <name type="scientific">Mucilaginibacter mallensis</name>
    <dbReference type="NCBI Taxonomy" id="652787"/>
    <lineage>
        <taxon>Bacteria</taxon>
        <taxon>Pseudomonadati</taxon>
        <taxon>Bacteroidota</taxon>
        <taxon>Sphingobacteriia</taxon>
        <taxon>Sphingobacteriales</taxon>
        <taxon>Sphingobacteriaceae</taxon>
        <taxon>Mucilaginibacter</taxon>
    </lineage>
</organism>
<dbReference type="SMART" id="SM00710">
    <property type="entry name" value="PbH1"/>
    <property type="match status" value="5"/>
</dbReference>
<dbReference type="Gene3D" id="2.160.20.10">
    <property type="entry name" value="Single-stranded right-handed beta-helix, Pectin lyase-like"/>
    <property type="match status" value="1"/>
</dbReference>
<evidence type="ECO:0000256" key="2">
    <source>
        <dbReference type="ARBA" id="ARBA00022801"/>
    </source>
</evidence>
<feature type="chain" id="PRO_5009268358" evidence="5">
    <location>
        <begin position="25"/>
        <end position="466"/>
    </location>
</feature>
<protein>
    <submittedName>
        <fullName evidence="7">Pectate lyase superfamily protein</fullName>
    </submittedName>
</protein>
<dbReference type="InterPro" id="IPR000743">
    <property type="entry name" value="Glyco_hydro_28"/>
</dbReference>
<keyword evidence="8" id="KW-1185">Reference proteome</keyword>
<evidence type="ECO:0000256" key="1">
    <source>
        <dbReference type="ARBA" id="ARBA00008834"/>
    </source>
</evidence>
<gene>
    <name evidence="7" type="ORF">SAMN05216490_3349</name>
</gene>
<accession>A0A1H2A286</accession>
<evidence type="ECO:0000259" key="6">
    <source>
        <dbReference type="Pfam" id="PF12708"/>
    </source>
</evidence>
<dbReference type="STRING" id="652787.SAMN05216490_3349"/>
<dbReference type="InterPro" id="IPR024535">
    <property type="entry name" value="RHGA/B-epi-like_pectate_lyase"/>
</dbReference>
<evidence type="ECO:0000256" key="4">
    <source>
        <dbReference type="RuleBase" id="RU361169"/>
    </source>
</evidence>
<evidence type="ECO:0000313" key="7">
    <source>
        <dbReference type="EMBL" id="SDT40105.1"/>
    </source>
</evidence>
<dbReference type="GO" id="GO:0005975">
    <property type="term" value="P:carbohydrate metabolic process"/>
    <property type="evidence" value="ECO:0007669"/>
    <property type="project" value="InterPro"/>
</dbReference>
<reference evidence="7 8" key="1">
    <citation type="submission" date="2016-10" db="EMBL/GenBank/DDBJ databases">
        <authorList>
            <person name="de Groot N.N."/>
        </authorList>
    </citation>
    <scope>NUCLEOTIDE SEQUENCE [LARGE SCALE GENOMIC DNA]</scope>
    <source>
        <strain evidence="7 8">MP1X4</strain>
    </source>
</reference>
<name>A0A1H2A286_MUCMA</name>
<feature type="domain" description="Rhamnogalacturonase A/B/Epimerase-like pectate lyase" evidence="6">
    <location>
        <begin position="51"/>
        <end position="106"/>
    </location>
</feature>
<evidence type="ECO:0000313" key="8">
    <source>
        <dbReference type="Proteomes" id="UP000199679"/>
    </source>
</evidence>
<dbReference type="Proteomes" id="UP000199679">
    <property type="component" value="Chromosome I"/>
</dbReference>
<evidence type="ECO:0000256" key="5">
    <source>
        <dbReference type="SAM" id="SignalP"/>
    </source>
</evidence>
<keyword evidence="7" id="KW-0456">Lyase</keyword>
<dbReference type="InterPro" id="IPR011050">
    <property type="entry name" value="Pectin_lyase_fold/virulence"/>
</dbReference>
<feature type="signal peptide" evidence="5">
    <location>
        <begin position="1"/>
        <end position="24"/>
    </location>
</feature>
<comment type="similarity">
    <text evidence="1 4">Belongs to the glycosyl hydrolase 28 family.</text>
</comment>
<dbReference type="InterPro" id="IPR051801">
    <property type="entry name" value="GH28_Enzymes"/>
</dbReference>